<gene>
    <name evidence="1" type="ORF">MPC4_70156</name>
</gene>
<evidence type="ECO:0000313" key="2">
    <source>
        <dbReference type="Proteomes" id="UP000485880"/>
    </source>
</evidence>
<keyword evidence="2" id="KW-1185">Reference proteome</keyword>
<proteinExistence type="predicted"/>
<accession>A0A8B6MD23</accession>
<dbReference type="InterPro" id="IPR018724">
    <property type="entry name" value="2OG-Fe_dioxygenase"/>
</dbReference>
<evidence type="ECO:0008006" key="3">
    <source>
        <dbReference type="Google" id="ProtNLM"/>
    </source>
</evidence>
<dbReference type="GO" id="GO:0051213">
    <property type="term" value="F:dioxygenase activity"/>
    <property type="evidence" value="ECO:0007669"/>
    <property type="project" value="InterPro"/>
</dbReference>
<evidence type="ECO:0000313" key="1">
    <source>
        <dbReference type="EMBL" id="VTZ52268.1"/>
    </source>
</evidence>
<sequence>MNANLQLIAESLKLDGFAFAQAKQMDAALREAGLTDWDSFAQSWNDLGIDGYMADGGRYRRRRYAAFAAAQGEITRKPHQPHYQSRDYNPLNGGLERWFAPVTSAIGAHPAMRAILRACFDLFDGLTPADAKPAAWHVEIHQFRIEARAGEHGLPTPEGLHRDGVDWVLVLLVARENVASGMTSIHDLLKQNIGNFTLTQPMDAAFVDDSRVYHGVTPVEPLDPSRPAYRDVLVVTFRR</sequence>
<reference evidence="1 2" key="1">
    <citation type="submission" date="2019-05" db="EMBL/GenBank/DDBJ databases">
        <authorList>
            <person name="Farhan Ul Haque M."/>
        </authorList>
    </citation>
    <scope>NUCLEOTIDE SEQUENCE [LARGE SCALE GENOMIC DNA]</scope>
    <source>
        <strain evidence="1">2</strain>
    </source>
</reference>
<organism evidence="1 2">
    <name type="scientific">Methylocella tundrae</name>
    <dbReference type="NCBI Taxonomy" id="227605"/>
    <lineage>
        <taxon>Bacteria</taxon>
        <taxon>Pseudomonadati</taxon>
        <taxon>Pseudomonadota</taxon>
        <taxon>Alphaproteobacteria</taxon>
        <taxon>Hyphomicrobiales</taxon>
        <taxon>Beijerinckiaceae</taxon>
        <taxon>Methylocella</taxon>
    </lineage>
</organism>
<dbReference type="RefSeq" id="WP_174513884.1">
    <property type="nucleotide sequence ID" value="NZ_CABFMQ020000131.1"/>
</dbReference>
<dbReference type="EMBL" id="CABFMQ020000131">
    <property type="protein sequence ID" value="VTZ52268.1"/>
    <property type="molecule type" value="Genomic_DNA"/>
</dbReference>
<dbReference type="AlphaFoldDB" id="A0A8B6MD23"/>
<name>A0A8B6MD23_METTU</name>
<protein>
    <recommendedName>
        <fullName evidence="3">2OG-Fe dioxygenase family protein</fullName>
    </recommendedName>
</protein>
<comment type="caution">
    <text evidence="1">The sequence shown here is derived from an EMBL/GenBank/DDBJ whole genome shotgun (WGS) entry which is preliminary data.</text>
</comment>
<dbReference type="Pfam" id="PF10014">
    <property type="entry name" value="2OG-Fe_Oxy_2"/>
    <property type="match status" value="1"/>
</dbReference>
<dbReference type="Proteomes" id="UP000485880">
    <property type="component" value="Unassembled WGS sequence"/>
</dbReference>
<dbReference type="Gene3D" id="2.60.120.620">
    <property type="entry name" value="q2cbj1_9rhob like domain"/>
    <property type="match status" value="1"/>
</dbReference>